<comment type="caution">
    <text evidence="2">The sequence shown here is derived from an EMBL/GenBank/DDBJ whole genome shotgun (WGS) entry which is preliminary data.</text>
</comment>
<dbReference type="AlphaFoldDB" id="A0AAV9ZWM6"/>
<proteinExistence type="predicted"/>
<evidence type="ECO:0000313" key="2">
    <source>
        <dbReference type="EMBL" id="KAK6995647.1"/>
    </source>
</evidence>
<feature type="region of interest" description="Disordered" evidence="1">
    <location>
        <begin position="1"/>
        <end position="28"/>
    </location>
</feature>
<keyword evidence="3" id="KW-1185">Reference proteome</keyword>
<gene>
    <name evidence="2" type="ORF">R3P38DRAFT_2800826</name>
</gene>
<evidence type="ECO:0000313" key="3">
    <source>
        <dbReference type="Proteomes" id="UP001362999"/>
    </source>
</evidence>
<dbReference type="EMBL" id="JAWWNJ010000102">
    <property type="protein sequence ID" value="KAK6995647.1"/>
    <property type="molecule type" value="Genomic_DNA"/>
</dbReference>
<accession>A0AAV9ZWM6</accession>
<protein>
    <submittedName>
        <fullName evidence="2">Uncharacterized protein</fullName>
    </submittedName>
</protein>
<name>A0AAV9ZWM6_9AGAR</name>
<dbReference type="Proteomes" id="UP001362999">
    <property type="component" value="Unassembled WGS sequence"/>
</dbReference>
<sequence>MHNRAPVALPPVATTSSSRPVPKKPKKKECKVCQSVGKPGYDCKGRGSREKCPWFGTEGAIGAKKLFKYLSSKIERRESEVPVVPAKKEVAGNESRTLTLQRDQTKIIRGYTLNLYTMQGIAEAMQQYVYGGARRLKEVGWGRRGAERVPLGCIWIIGNGQEVVKNDEERKWKRKAINDQTVWRGGAPTLRDAEVGESTLNCRTGGAQHDTAAGEGEVDFIARLQKEVNRSGDSGLATACRDSGGLRLRRRTIDPCRQTSNGGQIGIAYLKLALRYISLYLFTGVLCRRS</sequence>
<reference evidence="2 3" key="1">
    <citation type="journal article" date="2024" name="J Genomics">
        <title>Draft genome sequencing and assembly of Favolaschia claudopus CIRM-BRFM 2984 isolated from oak limbs.</title>
        <authorList>
            <person name="Navarro D."/>
            <person name="Drula E."/>
            <person name="Chaduli D."/>
            <person name="Cazenave R."/>
            <person name="Ahrendt S."/>
            <person name="Wang J."/>
            <person name="Lipzen A."/>
            <person name="Daum C."/>
            <person name="Barry K."/>
            <person name="Grigoriev I.V."/>
            <person name="Favel A."/>
            <person name="Rosso M.N."/>
            <person name="Martin F."/>
        </authorList>
    </citation>
    <scope>NUCLEOTIDE SEQUENCE [LARGE SCALE GENOMIC DNA]</scope>
    <source>
        <strain evidence="2 3">CIRM-BRFM 2984</strain>
    </source>
</reference>
<organism evidence="2 3">
    <name type="scientific">Favolaschia claudopus</name>
    <dbReference type="NCBI Taxonomy" id="2862362"/>
    <lineage>
        <taxon>Eukaryota</taxon>
        <taxon>Fungi</taxon>
        <taxon>Dikarya</taxon>
        <taxon>Basidiomycota</taxon>
        <taxon>Agaricomycotina</taxon>
        <taxon>Agaricomycetes</taxon>
        <taxon>Agaricomycetidae</taxon>
        <taxon>Agaricales</taxon>
        <taxon>Marasmiineae</taxon>
        <taxon>Mycenaceae</taxon>
        <taxon>Favolaschia</taxon>
    </lineage>
</organism>
<evidence type="ECO:0000256" key="1">
    <source>
        <dbReference type="SAM" id="MobiDB-lite"/>
    </source>
</evidence>